<feature type="transmembrane region" description="Helical" evidence="7">
    <location>
        <begin position="67"/>
        <end position="89"/>
    </location>
</feature>
<feature type="transmembrane region" description="Helical" evidence="7">
    <location>
        <begin position="200"/>
        <end position="224"/>
    </location>
</feature>
<evidence type="ECO:0000313" key="10">
    <source>
        <dbReference type="EMBL" id="AHD19196.1"/>
    </source>
</evidence>
<dbReference type="CDD" id="cd07302">
    <property type="entry name" value="CHD"/>
    <property type="match status" value="1"/>
</dbReference>
<feature type="domain" description="HAMP" evidence="9">
    <location>
        <begin position="256"/>
        <end position="308"/>
    </location>
</feature>
<dbReference type="GO" id="GO:0035556">
    <property type="term" value="P:intracellular signal transduction"/>
    <property type="evidence" value="ECO:0007669"/>
    <property type="project" value="InterPro"/>
</dbReference>
<keyword evidence="6 7" id="KW-0472">Membrane</keyword>
<dbReference type="eggNOG" id="COG5000">
    <property type="taxonomic scope" value="Bacteria"/>
</dbReference>
<evidence type="ECO:0000313" key="11">
    <source>
        <dbReference type="Proteomes" id="UP000018781"/>
    </source>
</evidence>
<dbReference type="SUPFAM" id="SSF55073">
    <property type="entry name" value="Nucleotide cyclase"/>
    <property type="match status" value="1"/>
</dbReference>
<protein>
    <recommendedName>
        <fullName evidence="12">Adenylate cyclase</fullName>
    </recommendedName>
</protein>
<proteinExistence type="inferred from homology"/>
<reference evidence="10 11" key="1">
    <citation type="journal article" date="2014" name="Genome Announc.">
        <title>Complete Genome of Rhodococcus pyridinivorans SB3094, a Methyl-Ethyl-Ketone-Degrading Bacterium Used for Bioaugmentation.</title>
        <authorList>
            <person name="Dueholm M.S."/>
            <person name="Albertsen M."/>
            <person name="D'Imperio S."/>
            <person name="Tale V.P."/>
            <person name="Lewis D."/>
            <person name="Nielsen P.H."/>
            <person name="Nielsen J.L."/>
        </authorList>
    </citation>
    <scope>NUCLEOTIDE SEQUENCE [LARGE SCALE GENOMIC DNA]</scope>
    <source>
        <strain evidence="10 11">SB3094</strain>
    </source>
</reference>
<accession>V9X6X5</accession>
<feature type="domain" description="Guanylate cyclase" evidence="8">
    <location>
        <begin position="340"/>
        <end position="464"/>
    </location>
</feature>
<dbReference type="AlphaFoldDB" id="V9X6X5"/>
<dbReference type="InterPro" id="IPR050697">
    <property type="entry name" value="Adenylyl/Guanylyl_Cyclase_3/4"/>
</dbReference>
<feature type="transmembrane region" description="Helical" evidence="7">
    <location>
        <begin position="230"/>
        <end position="253"/>
    </location>
</feature>
<dbReference type="PANTHER" id="PTHR43081:SF17">
    <property type="entry name" value="BLL5647 PROTEIN"/>
    <property type="match status" value="1"/>
</dbReference>
<dbReference type="Gene3D" id="3.30.70.1230">
    <property type="entry name" value="Nucleotide cyclase"/>
    <property type="match status" value="1"/>
</dbReference>
<dbReference type="InterPro" id="IPR003660">
    <property type="entry name" value="HAMP_dom"/>
</dbReference>
<evidence type="ECO:0000256" key="7">
    <source>
        <dbReference type="SAM" id="Phobius"/>
    </source>
</evidence>
<evidence type="ECO:0008006" key="12">
    <source>
        <dbReference type="Google" id="ProtNLM"/>
    </source>
</evidence>
<gene>
    <name evidence="10" type="ORF">Y013_00040</name>
</gene>
<evidence type="ECO:0000259" key="8">
    <source>
        <dbReference type="PROSITE" id="PS50125"/>
    </source>
</evidence>
<evidence type="ECO:0000256" key="2">
    <source>
        <dbReference type="ARBA" id="ARBA00005381"/>
    </source>
</evidence>
<keyword evidence="3" id="KW-1003">Cell membrane</keyword>
<dbReference type="KEGG" id="rpy:Y013_00040"/>
<evidence type="ECO:0000256" key="1">
    <source>
        <dbReference type="ARBA" id="ARBA00004651"/>
    </source>
</evidence>
<dbReference type="SMART" id="SM00304">
    <property type="entry name" value="HAMP"/>
    <property type="match status" value="1"/>
</dbReference>
<dbReference type="GO" id="GO:0005886">
    <property type="term" value="C:plasma membrane"/>
    <property type="evidence" value="ECO:0007669"/>
    <property type="project" value="UniProtKB-SubCell"/>
</dbReference>
<comment type="similarity">
    <text evidence="2">Belongs to the adenylyl cyclase class-3 family.</text>
</comment>
<evidence type="ECO:0000256" key="3">
    <source>
        <dbReference type="ARBA" id="ARBA00022475"/>
    </source>
</evidence>
<dbReference type="InterPro" id="IPR029787">
    <property type="entry name" value="Nucleotide_cyclase"/>
</dbReference>
<evidence type="ECO:0000259" key="9">
    <source>
        <dbReference type="PROSITE" id="PS50885"/>
    </source>
</evidence>
<keyword evidence="4 7" id="KW-0812">Transmembrane</keyword>
<evidence type="ECO:0000256" key="5">
    <source>
        <dbReference type="ARBA" id="ARBA00022989"/>
    </source>
</evidence>
<dbReference type="eggNOG" id="COG2114">
    <property type="taxonomic scope" value="Bacteria"/>
</dbReference>
<dbReference type="SUPFAM" id="SSF158472">
    <property type="entry name" value="HAMP domain-like"/>
    <property type="match status" value="1"/>
</dbReference>
<evidence type="ECO:0000256" key="6">
    <source>
        <dbReference type="ARBA" id="ARBA00023136"/>
    </source>
</evidence>
<feature type="transmembrane region" description="Helical" evidence="7">
    <location>
        <begin position="156"/>
        <end position="179"/>
    </location>
</feature>
<keyword evidence="5 7" id="KW-1133">Transmembrane helix</keyword>
<dbReference type="Pfam" id="PF00672">
    <property type="entry name" value="HAMP"/>
    <property type="match status" value="1"/>
</dbReference>
<dbReference type="GO" id="GO:0004016">
    <property type="term" value="F:adenylate cyclase activity"/>
    <property type="evidence" value="ECO:0007669"/>
    <property type="project" value="UniProtKB-ARBA"/>
</dbReference>
<dbReference type="Pfam" id="PF00211">
    <property type="entry name" value="Guanylate_cyc"/>
    <property type="match status" value="1"/>
</dbReference>
<dbReference type="GO" id="GO:0006171">
    <property type="term" value="P:cAMP biosynthetic process"/>
    <property type="evidence" value="ECO:0007669"/>
    <property type="project" value="TreeGrafter"/>
</dbReference>
<dbReference type="GeneID" id="29939431"/>
<evidence type="ECO:0000256" key="4">
    <source>
        <dbReference type="ARBA" id="ARBA00022692"/>
    </source>
</evidence>
<feature type="transmembrane region" description="Helical" evidence="7">
    <location>
        <begin position="127"/>
        <end position="144"/>
    </location>
</feature>
<dbReference type="HOGENOM" id="CLU_025433_2_1_11"/>
<dbReference type="Proteomes" id="UP000018781">
    <property type="component" value="Chromosome"/>
</dbReference>
<dbReference type="Gene3D" id="6.10.340.10">
    <property type="match status" value="1"/>
</dbReference>
<dbReference type="PANTHER" id="PTHR43081">
    <property type="entry name" value="ADENYLATE CYCLASE, TERMINAL-DIFFERENTIATION SPECIFIC-RELATED"/>
    <property type="match status" value="1"/>
</dbReference>
<dbReference type="SMART" id="SM00044">
    <property type="entry name" value="CYCc"/>
    <property type="match status" value="1"/>
</dbReference>
<name>V9X6X5_9NOCA</name>
<dbReference type="RefSeq" id="WP_024100499.1">
    <property type="nucleotide sequence ID" value="NC_023150.1"/>
</dbReference>
<dbReference type="PROSITE" id="PS50885">
    <property type="entry name" value="HAMP"/>
    <property type="match status" value="1"/>
</dbReference>
<sequence>MPARSHRTAPLGSAILGEPAEPIRRQRIRIQTLLTFSLIGTHLVGALIVAALINVVIPGPSVLTSDFLVITAILAPVYVVSAVVVGSVLGTRATLRRLRWALENRPPTPQEQRIALRMPWRTTLQQGALWFIGLILFTVGFGVIDPQTIPKVALTITLAAVTVCGFAYMFTDFALRPIAARALEVGTPRRPRLAGTTGRVMLAWALGSAVPVVGLLFIAVFSFIRPVTSTRLAITILAIGGLGLLTGSLLMFLTIRSTIAPIESVRAGMQRIASGDFDTAVVVYDGTELGQLQTGFNRMAEGLREREKLRDVFGRHVGREVAAAALANPGVLGGEERDVAVLFVDIVGSTALAASRPPTEVVALLNRFFAVVVEEVHAAEGFVNKFEGDAALAIFGAPVALDNAAGSALGAARRMARRLADEVPECRAGIGVTAGRAVAGNIGAQERFEYTVIGDPVNEAARLSDLAKTVPGYVAASARTVQLAPEDERARWELGEEITLRGRSEPTRLAIPRAD</sequence>
<organism evidence="10 11">
    <name type="scientific">Rhodococcus pyridinivorans SB3094</name>
    <dbReference type="NCBI Taxonomy" id="1435356"/>
    <lineage>
        <taxon>Bacteria</taxon>
        <taxon>Bacillati</taxon>
        <taxon>Actinomycetota</taxon>
        <taxon>Actinomycetes</taxon>
        <taxon>Mycobacteriales</taxon>
        <taxon>Nocardiaceae</taxon>
        <taxon>Rhodococcus</taxon>
    </lineage>
</organism>
<comment type="subcellular location">
    <subcellularLocation>
        <location evidence="1">Cell membrane</location>
        <topology evidence="1">Multi-pass membrane protein</topology>
    </subcellularLocation>
</comment>
<dbReference type="PROSITE" id="PS50125">
    <property type="entry name" value="GUANYLATE_CYCLASE_2"/>
    <property type="match status" value="1"/>
</dbReference>
<dbReference type="CDD" id="cd06225">
    <property type="entry name" value="HAMP"/>
    <property type="match status" value="1"/>
</dbReference>
<feature type="transmembrane region" description="Helical" evidence="7">
    <location>
        <begin position="33"/>
        <end position="55"/>
    </location>
</feature>
<dbReference type="PATRIC" id="fig|1435356.3.peg.5"/>
<dbReference type="EMBL" id="CP006996">
    <property type="protein sequence ID" value="AHD19196.1"/>
    <property type="molecule type" value="Genomic_DNA"/>
</dbReference>
<dbReference type="InterPro" id="IPR001054">
    <property type="entry name" value="A/G_cyclase"/>
</dbReference>